<dbReference type="GeneID" id="19300397"/>
<name>S7PW95_GLOTA</name>
<dbReference type="KEGG" id="gtr:GLOTRDRAFT_117790"/>
<keyword evidence="2" id="KW-1185">Reference proteome</keyword>
<dbReference type="HOGENOM" id="CLU_829130_0_0_1"/>
<dbReference type="RefSeq" id="XP_007869693.1">
    <property type="nucleotide sequence ID" value="XM_007871502.1"/>
</dbReference>
<sequence length="335" mass="38558">MLFRRKTLVNLPPELLYNICAALLADYFHSLFMDDEEPSWHALENLMLVCRIFRDVAAKVVSHALRLKQHADGSWEKNPRDILQAMRKRGHYSRHDSVKYVESILEILESTNSKEYDLTPLFVYEAIFSIHSMFTRLRTYCDGIDPALRLPVWKSTRGSITLLARKTCTLAARLTQPFLRDVMTEAATDVYSLVFYVSLFLDMYELLDKALYQWDELDYKGLPAEEQEWESCFTQINKGLKALKDRDIGLECSKASALRRQGGSICFIEKNGSPEVVRTALLTTDICLILVPLAEWDWHDKHGINESAKDLLDELEPLLPETYDVRALTIVDDGE</sequence>
<proteinExistence type="predicted"/>
<evidence type="ECO:0000313" key="1">
    <source>
        <dbReference type="EMBL" id="EPQ51793.1"/>
    </source>
</evidence>
<dbReference type="AlphaFoldDB" id="S7PW95"/>
<reference evidence="1 2" key="1">
    <citation type="journal article" date="2012" name="Science">
        <title>The Paleozoic origin of enzymatic lignin decomposition reconstructed from 31 fungal genomes.</title>
        <authorList>
            <person name="Floudas D."/>
            <person name="Binder M."/>
            <person name="Riley R."/>
            <person name="Barry K."/>
            <person name="Blanchette R.A."/>
            <person name="Henrissat B."/>
            <person name="Martinez A.T."/>
            <person name="Otillar R."/>
            <person name="Spatafora J.W."/>
            <person name="Yadav J.S."/>
            <person name="Aerts A."/>
            <person name="Benoit I."/>
            <person name="Boyd A."/>
            <person name="Carlson A."/>
            <person name="Copeland A."/>
            <person name="Coutinho P.M."/>
            <person name="de Vries R.P."/>
            <person name="Ferreira P."/>
            <person name="Findley K."/>
            <person name="Foster B."/>
            <person name="Gaskell J."/>
            <person name="Glotzer D."/>
            <person name="Gorecki P."/>
            <person name="Heitman J."/>
            <person name="Hesse C."/>
            <person name="Hori C."/>
            <person name="Igarashi K."/>
            <person name="Jurgens J.A."/>
            <person name="Kallen N."/>
            <person name="Kersten P."/>
            <person name="Kohler A."/>
            <person name="Kuees U."/>
            <person name="Kumar T.K.A."/>
            <person name="Kuo A."/>
            <person name="LaButti K."/>
            <person name="Larrondo L.F."/>
            <person name="Lindquist E."/>
            <person name="Ling A."/>
            <person name="Lombard V."/>
            <person name="Lucas S."/>
            <person name="Lundell T."/>
            <person name="Martin R."/>
            <person name="McLaughlin D.J."/>
            <person name="Morgenstern I."/>
            <person name="Morin E."/>
            <person name="Murat C."/>
            <person name="Nagy L.G."/>
            <person name="Nolan M."/>
            <person name="Ohm R.A."/>
            <person name="Patyshakuliyeva A."/>
            <person name="Rokas A."/>
            <person name="Ruiz-Duenas F.J."/>
            <person name="Sabat G."/>
            <person name="Salamov A."/>
            <person name="Samejima M."/>
            <person name="Schmutz J."/>
            <person name="Slot J.C."/>
            <person name="St John F."/>
            <person name="Stenlid J."/>
            <person name="Sun H."/>
            <person name="Sun S."/>
            <person name="Syed K."/>
            <person name="Tsang A."/>
            <person name="Wiebenga A."/>
            <person name="Young D."/>
            <person name="Pisabarro A."/>
            <person name="Eastwood D.C."/>
            <person name="Martin F."/>
            <person name="Cullen D."/>
            <person name="Grigoriev I.V."/>
            <person name="Hibbett D.S."/>
        </authorList>
    </citation>
    <scope>NUCLEOTIDE SEQUENCE [LARGE SCALE GENOMIC DNA]</scope>
    <source>
        <strain evidence="1 2">ATCC 11539</strain>
    </source>
</reference>
<dbReference type="EMBL" id="KB469309">
    <property type="protein sequence ID" value="EPQ51793.1"/>
    <property type="molecule type" value="Genomic_DNA"/>
</dbReference>
<accession>S7PW95</accession>
<dbReference type="OrthoDB" id="10297806at2759"/>
<dbReference type="Proteomes" id="UP000030669">
    <property type="component" value="Unassembled WGS sequence"/>
</dbReference>
<evidence type="ECO:0000313" key="2">
    <source>
        <dbReference type="Proteomes" id="UP000030669"/>
    </source>
</evidence>
<organism evidence="1 2">
    <name type="scientific">Gloeophyllum trabeum (strain ATCC 11539 / FP-39264 / Madison 617)</name>
    <name type="common">Brown rot fungus</name>
    <dbReference type="NCBI Taxonomy" id="670483"/>
    <lineage>
        <taxon>Eukaryota</taxon>
        <taxon>Fungi</taxon>
        <taxon>Dikarya</taxon>
        <taxon>Basidiomycota</taxon>
        <taxon>Agaricomycotina</taxon>
        <taxon>Agaricomycetes</taxon>
        <taxon>Gloeophyllales</taxon>
        <taxon>Gloeophyllaceae</taxon>
        <taxon>Gloeophyllum</taxon>
    </lineage>
</organism>
<protein>
    <recommendedName>
        <fullName evidence="3">F-box domain-containing protein</fullName>
    </recommendedName>
</protein>
<evidence type="ECO:0008006" key="3">
    <source>
        <dbReference type="Google" id="ProtNLM"/>
    </source>
</evidence>
<gene>
    <name evidence="1" type="ORF">GLOTRDRAFT_117790</name>
</gene>